<comment type="caution">
    <text evidence="1">The sequence shown here is derived from an EMBL/GenBank/DDBJ whole genome shotgun (WGS) entry which is preliminary data.</text>
</comment>
<evidence type="ECO:0000313" key="2">
    <source>
        <dbReference type="Proteomes" id="UP000823941"/>
    </source>
</evidence>
<dbReference type="Proteomes" id="UP000823941">
    <property type="component" value="Chromosome 20"/>
</dbReference>
<sequence>MSGMFSRLSKKVSEDEQLEIILHNIRPCYASTLASVTEITTIEALRTLCRNYENIQARLSHFREPSGVTPDSLAPEFAYSSSNQTKKQNYNDNKNYNYNKNYNNNFNKNNNYTNKNEPKNYIHSMVTGNRTRFCLRCKSDAHNLRQCPNRDVIVCFRCGRDGVKTPDCPDCNKHKPISKN</sequence>
<dbReference type="SUPFAM" id="SSF57756">
    <property type="entry name" value="Retrovirus zinc finger-like domains"/>
    <property type="match status" value="1"/>
</dbReference>
<evidence type="ECO:0008006" key="3">
    <source>
        <dbReference type="Google" id="ProtNLM"/>
    </source>
</evidence>
<proteinExistence type="predicted"/>
<protein>
    <recommendedName>
        <fullName evidence="3">CCHC-type domain-containing protein</fullName>
    </recommendedName>
</protein>
<evidence type="ECO:0000313" key="1">
    <source>
        <dbReference type="EMBL" id="KAG7301012.1"/>
    </source>
</evidence>
<dbReference type="InterPro" id="IPR036875">
    <property type="entry name" value="Znf_CCHC_sf"/>
</dbReference>
<keyword evidence="2" id="KW-1185">Reference proteome</keyword>
<organism evidence="1 2">
    <name type="scientific">Plutella xylostella</name>
    <name type="common">Diamondback moth</name>
    <name type="synonym">Plutella maculipennis</name>
    <dbReference type="NCBI Taxonomy" id="51655"/>
    <lineage>
        <taxon>Eukaryota</taxon>
        <taxon>Metazoa</taxon>
        <taxon>Ecdysozoa</taxon>
        <taxon>Arthropoda</taxon>
        <taxon>Hexapoda</taxon>
        <taxon>Insecta</taxon>
        <taxon>Pterygota</taxon>
        <taxon>Neoptera</taxon>
        <taxon>Endopterygota</taxon>
        <taxon>Lepidoptera</taxon>
        <taxon>Glossata</taxon>
        <taxon>Ditrysia</taxon>
        <taxon>Yponomeutoidea</taxon>
        <taxon>Plutellidae</taxon>
        <taxon>Plutella</taxon>
    </lineage>
</organism>
<accession>A0ABQ7Q712</accession>
<reference evidence="1 2" key="1">
    <citation type="submission" date="2021-06" db="EMBL/GenBank/DDBJ databases">
        <title>A haploid diamondback moth (Plutella xylostella L.) genome assembly resolves 31 chromosomes and identifies a diamide resistance mutation.</title>
        <authorList>
            <person name="Ward C.M."/>
            <person name="Perry K.D."/>
            <person name="Baker G."/>
            <person name="Powis K."/>
            <person name="Heckel D.G."/>
            <person name="Baxter S.W."/>
        </authorList>
    </citation>
    <scope>NUCLEOTIDE SEQUENCE [LARGE SCALE GENOMIC DNA]</scope>
    <source>
        <strain evidence="1 2">LV</strain>
        <tissue evidence="1">Single pupa</tissue>
    </source>
</reference>
<name>A0ABQ7Q712_PLUXY</name>
<gene>
    <name evidence="1" type="ORF">JYU34_015382</name>
</gene>
<dbReference type="EMBL" id="JAHIBW010000020">
    <property type="protein sequence ID" value="KAG7301012.1"/>
    <property type="molecule type" value="Genomic_DNA"/>
</dbReference>